<comment type="caution">
    <text evidence="5">The sequence shown here is derived from an EMBL/GenBank/DDBJ whole genome shotgun (WGS) entry which is preliminary data.</text>
</comment>
<dbReference type="PROSITE" id="PS50885">
    <property type="entry name" value="HAMP"/>
    <property type="match status" value="1"/>
</dbReference>
<dbReference type="Gene3D" id="3.20.20.450">
    <property type="entry name" value="EAL domain"/>
    <property type="match status" value="1"/>
</dbReference>
<dbReference type="SUPFAM" id="SSF141868">
    <property type="entry name" value="EAL domain-like"/>
    <property type="match status" value="1"/>
</dbReference>
<reference evidence="5" key="1">
    <citation type="submission" date="2021-01" db="EMBL/GenBank/DDBJ databases">
        <title>Genome sequence of strain Noviherbaspirillum sp. DKR-6.</title>
        <authorList>
            <person name="Chaudhary D.K."/>
        </authorList>
    </citation>
    <scope>NUCLEOTIDE SEQUENCE</scope>
    <source>
        <strain evidence="5">DKR-6</strain>
    </source>
</reference>
<dbReference type="SMART" id="SM00304">
    <property type="entry name" value="HAMP"/>
    <property type="match status" value="1"/>
</dbReference>
<keyword evidence="1" id="KW-1133">Transmembrane helix</keyword>
<evidence type="ECO:0000259" key="2">
    <source>
        <dbReference type="PROSITE" id="PS50883"/>
    </source>
</evidence>
<dbReference type="InterPro" id="IPR052155">
    <property type="entry name" value="Biofilm_reg_signaling"/>
</dbReference>
<dbReference type="SUPFAM" id="SSF55073">
    <property type="entry name" value="Nucleotide cyclase"/>
    <property type="match status" value="1"/>
</dbReference>
<keyword evidence="1" id="KW-0812">Transmembrane</keyword>
<dbReference type="AlphaFoldDB" id="A0A934SWL6"/>
<dbReference type="GO" id="GO:0007165">
    <property type="term" value="P:signal transduction"/>
    <property type="evidence" value="ECO:0007669"/>
    <property type="project" value="InterPro"/>
</dbReference>
<dbReference type="SMART" id="SM00267">
    <property type="entry name" value="GGDEF"/>
    <property type="match status" value="1"/>
</dbReference>
<dbReference type="InterPro" id="IPR003660">
    <property type="entry name" value="HAMP_dom"/>
</dbReference>
<dbReference type="PANTHER" id="PTHR44757:SF2">
    <property type="entry name" value="BIOFILM ARCHITECTURE MAINTENANCE PROTEIN MBAA"/>
    <property type="match status" value="1"/>
</dbReference>
<feature type="domain" description="EAL" evidence="2">
    <location>
        <begin position="531"/>
        <end position="785"/>
    </location>
</feature>
<feature type="domain" description="HAMP" evidence="3">
    <location>
        <begin position="300"/>
        <end position="353"/>
    </location>
</feature>
<dbReference type="NCBIfam" id="TIGR00254">
    <property type="entry name" value="GGDEF"/>
    <property type="match status" value="1"/>
</dbReference>
<dbReference type="PROSITE" id="PS50887">
    <property type="entry name" value="GGDEF"/>
    <property type="match status" value="1"/>
</dbReference>
<dbReference type="InterPro" id="IPR000160">
    <property type="entry name" value="GGDEF_dom"/>
</dbReference>
<dbReference type="InterPro" id="IPR043128">
    <property type="entry name" value="Rev_trsase/Diguanyl_cyclase"/>
</dbReference>
<dbReference type="InterPro" id="IPR001633">
    <property type="entry name" value="EAL_dom"/>
</dbReference>
<sequence length="799" mass="87188">MVLLIVLTIAPLAILLVVHNLTNQRDALARIYGGTTAMGLKLASYPKEVLPAPRDFLLTLSQLPEMAAPENCEPLLAVTNPVLRVQPYFSSFAVFTPDGNRVCPAPLPDEPINLLDRDYFQRVLQKKEYTISTLLMARMAKKPALIFSRPVLSANGDIRYVVNLGLDAEWLQTLLNRAAEQYPVPAGTTAQIVDDAGTIIAAIPQAGAPVGMKVLDWNAVRPLLTDHEDVVRQEAWRDGILRATAYVPLLVAPEGSLRLRVGTPIRPAMQQAIWEDARLFSITAGVILLAILLAWLVSTRMVLRPIHAIWLAATALKGGNLAARVGPVNATGELAELASAFDSMAEQIQEEQQRLQVLATHDSLTGLPNRYGIREKLSQMIEDEQQAQGSVGVILLDLDGFKQINDSYGHPLGDKVLIRAAGALFSSLCDGATAGRLGGDEFIILVEGRAKRQDFVKLAVKVQEILRNPIDVDGHEFLISASMGIAIFPEHGSDIDTLIQHADVAMYHAKATRLPGYCFYSCEMNESAAAKLRMQNLLKNAIEKGELVLYYQPKISASTCRITGAEALVRWNSAELGMVSPVEFIPLAEETGLIVAIGEWVLKTACAQLEQWNRVFTGHFSMAVNLSPRQFADSALIPKIIDIARTHEISISQLELEITEGALMHDPVTATEALHKIRAVGAKVAVDDFGTGYSSLGYLKRLPIDALKVDRSFVSGLPDDGSDRAIVSAVIAIAQELNLRVTVEGVETIEQLNKLRKLGCDELQGYLFSRPVPAEEFTALLRPHGNVAILAPDANRTKH</sequence>
<keyword evidence="1" id="KW-0472">Membrane</keyword>
<dbReference type="Gene3D" id="6.10.340.10">
    <property type="match status" value="1"/>
</dbReference>
<dbReference type="CDD" id="cd06225">
    <property type="entry name" value="HAMP"/>
    <property type="match status" value="1"/>
</dbReference>
<dbReference type="PROSITE" id="PS50883">
    <property type="entry name" value="EAL"/>
    <property type="match status" value="1"/>
</dbReference>
<evidence type="ECO:0000259" key="4">
    <source>
        <dbReference type="PROSITE" id="PS50887"/>
    </source>
</evidence>
<evidence type="ECO:0000313" key="6">
    <source>
        <dbReference type="Proteomes" id="UP000622890"/>
    </source>
</evidence>
<gene>
    <name evidence="5" type="ORF">JJB74_25165</name>
</gene>
<feature type="domain" description="GGDEF" evidence="4">
    <location>
        <begin position="389"/>
        <end position="522"/>
    </location>
</feature>
<organism evidence="5 6">
    <name type="scientific">Noviherbaspirillum pedocola</name>
    <dbReference type="NCBI Taxonomy" id="2801341"/>
    <lineage>
        <taxon>Bacteria</taxon>
        <taxon>Pseudomonadati</taxon>
        <taxon>Pseudomonadota</taxon>
        <taxon>Betaproteobacteria</taxon>
        <taxon>Burkholderiales</taxon>
        <taxon>Oxalobacteraceae</taxon>
        <taxon>Noviherbaspirillum</taxon>
    </lineage>
</organism>
<dbReference type="Pfam" id="PF00990">
    <property type="entry name" value="GGDEF"/>
    <property type="match status" value="1"/>
</dbReference>
<feature type="transmembrane region" description="Helical" evidence="1">
    <location>
        <begin position="279"/>
        <end position="297"/>
    </location>
</feature>
<proteinExistence type="predicted"/>
<accession>A0A934SWL6</accession>
<dbReference type="Pfam" id="PF00672">
    <property type="entry name" value="HAMP"/>
    <property type="match status" value="1"/>
</dbReference>
<dbReference type="SUPFAM" id="SSF158472">
    <property type="entry name" value="HAMP domain-like"/>
    <property type="match status" value="1"/>
</dbReference>
<dbReference type="GO" id="GO:0016020">
    <property type="term" value="C:membrane"/>
    <property type="evidence" value="ECO:0007669"/>
    <property type="project" value="InterPro"/>
</dbReference>
<dbReference type="EMBL" id="JAEPBG010000015">
    <property type="protein sequence ID" value="MBK4737925.1"/>
    <property type="molecule type" value="Genomic_DNA"/>
</dbReference>
<dbReference type="RefSeq" id="WP_200596654.1">
    <property type="nucleotide sequence ID" value="NZ_JAEPBG010000015.1"/>
</dbReference>
<dbReference type="Pfam" id="PF00563">
    <property type="entry name" value="EAL"/>
    <property type="match status" value="1"/>
</dbReference>
<dbReference type="InterPro" id="IPR035919">
    <property type="entry name" value="EAL_sf"/>
</dbReference>
<evidence type="ECO:0000313" key="5">
    <source>
        <dbReference type="EMBL" id="MBK4737925.1"/>
    </source>
</evidence>
<evidence type="ECO:0000256" key="1">
    <source>
        <dbReference type="SAM" id="Phobius"/>
    </source>
</evidence>
<dbReference type="Proteomes" id="UP000622890">
    <property type="component" value="Unassembled WGS sequence"/>
</dbReference>
<dbReference type="CDD" id="cd01948">
    <property type="entry name" value="EAL"/>
    <property type="match status" value="1"/>
</dbReference>
<dbReference type="CDD" id="cd12914">
    <property type="entry name" value="PDC1_DGC_like"/>
    <property type="match status" value="1"/>
</dbReference>
<dbReference type="PANTHER" id="PTHR44757">
    <property type="entry name" value="DIGUANYLATE CYCLASE DGCP"/>
    <property type="match status" value="1"/>
</dbReference>
<dbReference type="CDD" id="cd01949">
    <property type="entry name" value="GGDEF"/>
    <property type="match status" value="1"/>
</dbReference>
<dbReference type="Gene3D" id="3.30.450.20">
    <property type="entry name" value="PAS domain"/>
    <property type="match status" value="1"/>
</dbReference>
<dbReference type="SMART" id="SM00052">
    <property type="entry name" value="EAL"/>
    <property type="match status" value="1"/>
</dbReference>
<name>A0A934SWL6_9BURK</name>
<protein>
    <submittedName>
        <fullName evidence="5">EAL domain-containing protein</fullName>
    </submittedName>
</protein>
<dbReference type="Gene3D" id="3.30.70.270">
    <property type="match status" value="1"/>
</dbReference>
<evidence type="ECO:0000259" key="3">
    <source>
        <dbReference type="PROSITE" id="PS50885"/>
    </source>
</evidence>
<dbReference type="FunFam" id="3.20.20.450:FF:000001">
    <property type="entry name" value="Cyclic di-GMP phosphodiesterase yahA"/>
    <property type="match status" value="1"/>
</dbReference>
<keyword evidence="6" id="KW-1185">Reference proteome</keyword>
<dbReference type="InterPro" id="IPR029787">
    <property type="entry name" value="Nucleotide_cyclase"/>
</dbReference>